<reference evidence="1" key="1">
    <citation type="submission" date="2015-12" db="EMBL/GenBank/DDBJ databases">
        <title>De novo transcriptome assembly of four potential Pierce s Disease insect vectors from Arizona vineyards.</title>
        <authorList>
            <person name="Tassone E.E."/>
        </authorList>
    </citation>
    <scope>NUCLEOTIDE SEQUENCE</scope>
</reference>
<proteinExistence type="predicted"/>
<organism evidence="1">
    <name type="scientific">Clastoptera arizonana</name>
    <name type="common">Arizona spittle bug</name>
    <dbReference type="NCBI Taxonomy" id="38151"/>
    <lineage>
        <taxon>Eukaryota</taxon>
        <taxon>Metazoa</taxon>
        <taxon>Ecdysozoa</taxon>
        <taxon>Arthropoda</taxon>
        <taxon>Hexapoda</taxon>
        <taxon>Insecta</taxon>
        <taxon>Pterygota</taxon>
        <taxon>Neoptera</taxon>
        <taxon>Paraneoptera</taxon>
        <taxon>Hemiptera</taxon>
        <taxon>Auchenorrhyncha</taxon>
        <taxon>Cercopoidea</taxon>
        <taxon>Clastopteridae</taxon>
        <taxon>Clastoptera</taxon>
    </lineage>
</organism>
<name>A0A1B6DPD7_9HEMI</name>
<accession>A0A1B6DPD7</accession>
<evidence type="ECO:0000313" key="1">
    <source>
        <dbReference type="EMBL" id="JAS27546.1"/>
    </source>
</evidence>
<dbReference type="AlphaFoldDB" id="A0A1B6DPD7"/>
<sequence length="197" mass="23994">MYLQKWFELVSVYVYTLLHVTPSGADLLENILKGIEGFKDIMPLFIINSTNDLPPESPDRLGTFVGGLYKDEAIPHYKRLIDHYLKEIDRRCRKTEEVYRRHTSTMYDKYEATIKEMKVEMKLFQYAKRYMEETHINIHDPRYVKTDRMVRLLRKTVYPKDDPMEMMQKRMGNVMQWFYKVRFWLEQDYDDESNEYL</sequence>
<dbReference type="EMBL" id="GEDC01009752">
    <property type="protein sequence ID" value="JAS27546.1"/>
    <property type="molecule type" value="Transcribed_RNA"/>
</dbReference>
<gene>
    <name evidence="1" type="ORF">g.7056</name>
</gene>
<protein>
    <submittedName>
        <fullName evidence="1">Uncharacterized protein</fullName>
    </submittedName>
</protein>